<sequence>MAKTLDSSYARLSFRDREPGDKGDTIPDATLLAGCKKGAKPSLNALKAYYASNQMLYCVRVGFWDKPSGVDPIEYARYFSGVAKITRKVAEHCFDVGFISNEMADAAVEQSLFYLGVKVPHFRPCSKGENVRVVLFHSLQPLYSTLISNLSSCLDYVNVGVSYFLNWNPLKGSLTFVATVQ</sequence>
<evidence type="ECO:0000313" key="1">
    <source>
        <dbReference type="EMBL" id="KAJ9070779.1"/>
    </source>
</evidence>
<comment type="caution">
    <text evidence="1">The sequence shown here is derived from an EMBL/GenBank/DDBJ whole genome shotgun (WGS) entry which is preliminary data.</text>
</comment>
<reference evidence="1" key="1">
    <citation type="submission" date="2022-04" db="EMBL/GenBank/DDBJ databases">
        <title>Genome of the entomopathogenic fungus Entomophthora muscae.</title>
        <authorList>
            <person name="Elya C."/>
            <person name="Lovett B.R."/>
            <person name="Lee E."/>
            <person name="Macias A.M."/>
            <person name="Hajek A.E."/>
            <person name="De Bivort B.L."/>
            <person name="Kasson M.T."/>
            <person name="De Fine Licht H.H."/>
            <person name="Stajich J.E."/>
        </authorList>
    </citation>
    <scope>NUCLEOTIDE SEQUENCE</scope>
    <source>
        <strain evidence="1">Berkeley</strain>
    </source>
</reference>
<organism evidence="1 2">
    <name type="scientific">Entomophthora muscae</name>
    <dbReference type="NCBI Taxonomy" id="34485"/>
    <lineage>
        <taxon>Eukaryota</taxon>
        <taxon>Fungi</taxon>
        <taxon>Fungi incertae sedis</taxon>
        <taxon>Zoopagomycota</taxon>
        <taxon>Entomophthoromycotina</taxon>
        <taxon>Entomophthoromycetes</taxon>
        <taxon>Entomophthorales</taxon>
        <taxon>Entomophthoraceae</taxon>
        <taxon>Entomophthora</taxon>
    </lineage>
</organism>
<protein>
    <submittedName>
        <fullName evidence="1">Uncharacterized protein</fullName>
    </submittedName>
</protein>
<name>A0ACC2T7Z0_9FUNG</name>
<dbReference type="Proteomes" id="UP001165960">
    <property type="component" value="Unassembled WGS sequence"/>
</dbReference>
<dbReference type="EMBL" id="QTSX02003560">
    <property type="protein sequence ID" value="KAJ9070779.1"/>
    <property type="molecule type" value="Genomic_DNA"/>
</dbReference>
<keyword evidence="2" id="KW-1185">Reference proteome</keyword>
<evidence type="ECO:0000313" key="2">
    <source>
        <dbReference type="Proteomes" id="UP001165960"/>
    </source>
</evidence>
<accession>A0ACC2T7Z0</accession>
<proteinExistence type="predicted"/>
<gene>
    <name evidence="1" type="ORF">DSO57_1004029</name>
</gene>